<gene>
    <name evidence="14" type="primary">dnaB</name>
    <name evidence="14" type="ORF">HMPREF9248_0029</name>
</gene>
<evidence type="ECO:0000256" key="9">
    <source>
        <dbReference type="ARBA" id="ARBA00023235"/>
    </source>
</evidence>
<evidence type="ECO:0000259" key="13">
    <source>
        <dbReference type="PROSITE" id="PS51199"/>
    </source>
</evidence>
<keyword evidence="7 12" id="KW-0067">ATP-binding</keyword>
<comment type="catalytic activity">
    <reaction evidence="10 12">
        <text>ATP + H2O = ADP + phosphate + H(+)</text>
        <dbReference type="Rhea" id="RHEA:13065"/>
        <dbReference type="ChEBI" id="CHEBI:15377"/>
        <dbReference type="ChEBI" id="CHEBI:15378"/>
        <dbReference type="ChEBI" id="CHEBI:30616"/>
        <dbReference type="ChEBI" id="CHEBI:43474"/>
        <dbReference type="ChEBI" id="CHEBI:456216"/>
        <dbReference type="EC" id="5.6.2.3"/>
    </reaction>
</comment>
<feature type="domain" description="SF4 helicase" evidence="13">
    <location>
        <begin position="204"/>
        <end position="475"/>
    </location>
</feature>
<keyword evidence="3 12" id="KW-0235">DNA replication</keyword>
<keyword evidence="2 12" id="KW-0639">Primosome</keyword>
<evidence type="ECO:0000256" key="8">
    <source>
        <dbReference type="ARBA" id="ARBA00023125"/>
    </source>
</evidence>
<dbReference type="Gene3D" id="3.40.50.300">
    <property type="entry name" value="P-loop containing nucleotide triphosphate hydrolases"/>
    <property type="match status" value="1"/>
</dbReference>
<dbReference type="Proteomes" id="UP000004431">
    <property type="component" value="Unassembled WGS sequence"/>
</dbReference>
<dbReference type="InterPro" id="IPR036185">
    <property type="entry name" value="DNA_heli_DnaB-like_N_sf"/>
</dbReference>
<keyword evidence="6 12" id="KW-0347">Helicase</keyword>
<organism evidence="14 15">
    <name type="scientific">Fannyhessea vaginae PB189-T1-4</name>
    <dbReference type="NCBI Taxonomy" id="866774"/>
    <lineage>
        <taxon>Bacteria</taxon>
        <taxon>Bacillati</taxon>
        <taxon>Actinomycetota</taxon>
        <taxon>Coriobacteriia</taxon>
        <taxon>Coriobacteriales</taxon>
        <taxon>Atopobiaceae</taxon>
        <taxon>Fannyhessea</taxon>
    </lineage>
</organism>
<dbReference type="SMART" id="SM00382">
    <property type="entry name" value="AAA"/>
    <property type="match status" value="1"/>
</dbReference>
<comment type="similarity">
    <text evidence="1 12">Belongs to the helicase family. DnaB subfamily.</text>
</comment>
<evidence type="ECO:0000256" key="10">
    <source>
        <dbReference type="ARBA" id="ARBA00048954"/>
    </source>
</evidence>
<sequence length="477" mass="52142">MKGAPVSDSLATSTASLLNFPPVNPDGTTQGKALQLPQDVEAEKSLLAAMILSDDILQNCITALKEDDFYLTRHKIIFRAILALADKGQTVDPVSLADWLKTTNELDRIGGSATLVELSENSFSLVSWEHHIEILHRDACLRSLILASFNIQKLAFDAPEDTKEVIDSAENMLLEVTNKEVASNYSPLSEVMSSLYTDLTEMQASGTPQGINTDYPTVDRWLQGLRPGQMVVVGARPGVGKTSFALNLAVNFANNGASVALFSLEMSKVEIAQRLLSAQAKINLSAIRGGSIQSDQWPAILQATNDLSQLDIMIDDTPGTTVTEIRAKARRMLNKKERGIVIIDYLQLLSPPQGRFRADSRATEVSEMSRGIKIMAKNLEVPVVALSQLNRQVTGRSSQRPQLSDLRESGAIEQDADIVILLDRSMTEEEAQRPQRPEMGQTDLIIAKNRSGPLGTVSLAFLPGTTKFLEVDMNNVE</sequence>
<dbReference type="EMBL" id="AEDQ01000007">
    <property type="protein sequence ID" value="EFL44636.1"/>
    <property type="molecule type" value="Genomic_DNA"/>
</dbReference>
<evidence type="ECO:0000256" key="3">
    <source>
        <dbReference type="ARBA" id="ARBA00022705"/>
    </source>
</evidence>
<keyword evidence="5 12" id="KW-0378">Hydrolase</keyword>
<reference evidence="14 15" key="1">
    <citation type="submission" date="2010-08" db="EMBL/GenBank/DDBJ databases">
        <authorList>
            <person name="Durkin A.S."/>
            <person name="Madupu R."/>
            <person name="Torralba M."/>
            <person name="Gillis M."/>
            <person name="Methe B."/>
            <person name="Sutton G."/>
            <person name="Nelson K.E."/>
        </authorList>
    </citation>
    <scope>NUCLEOTIDE SEQUENCE [LARGE SCALE GENOMIC DNA]</scope>
    <source>
        <strain evidence="14 15">PB189-T1-4</strain>
    </source>
</reference>
<evidence type="ECO:0000256" key="6">
    <source>
        <dbReference type="ARBA" id="ARBA00022806"/>
    </source>
</evidence>
<comment type="caution">
    <text evidence="14">The sequence shown here is derived from an EMBL/GenBank/DDBJ whole genome shotgun (WGS) entry which is preliminary data.</text>
</comment>
<accession>A0ABN0B1F3</accession>
<dbReference type="EC" id="5.6.2.3" evidence="11 12"/>
<dbReference type="CDD" id="cd00984">
    <property type="entry name" value="DnaB_C"/>
    <property type="match status" value="1"/>
</dbReference>
<keyword evidence="8 12" id="KW-0238">DNA-binding</keyword>
<dbReference type="InterPro" id="IPR007692">
    <property type="entry name" value="DNA_helicase_DnaB"/>
</dbReference>
<evidence type="ECO:0000256" key="7">
    <source>
        <dbReference type="ARBA" id="ARBA00022840"/>
    </source>
</evidence>
<dbReference type="InterPro" id="IPR007694">
    <property type="entry name" value="DNA_helicase_DnaB-like_C"/>
</dbReference>
<dbReference type="GO" id="GO:0004386">
    <property type="term" value="F:helicase activity"/>
    <property type="evidence" value="ECO:0007669"/>
    <property type="project" value="UniProtKB-KW"/>
</dbReference>
<protein>
    <recommendedName>
        <fullName evidence="11 12">Replicative DNA helicase</fullName>
        <ecNumber evidence="11 12">5.6.2.3</ecNumber>
    </recommendedName>
</protein>
<dbReference type="PROSITE" id="PS51199">
    <property type="entry name" value="SF4_HELICASE"/>
    <property type="match status" value="1"/>
</dbReference>
<dbReference type="RefSeq" id="WP_006303574.1">
    <property type="nucleotide sequence ID" value="NZ_AEDQ01000007.1"/>
</dbReference>
<evidence type="ECO:0000256" key="11">
    <source>
        <dbReference type="NCBIfam" id="TIGR00665"/>
    </source>
</evidence>
<dbReference type="InterPro" id="IPR016136">
    <property type="entry name" value="DNA_helicase_N/primase_C"/>
</dbReference>
<comment type="function">
    <text evidence="12">The main replicative DNA helicase, it participates in initiation and elongation during chromosome replication. Travels ahead of the DNA replisome, separating dsDNA into templates for DNA synthesis. A processive ATP-dependent 5'-3' DNA helicase it has DNA-dependent ATPase activity.</text>
</comment>
<evidence type="ECO:0000313" key="14">
    <source>
        <dbReference type="EMBL" id="EFL44636.1"/>
    </source>
</evidence>
<dbReference type="GO" id="GO:0016787">
    <property type="term" value="F:hydrolase activity"/>
    <property type="evidence" value="ECO:0007669"/>
    <property type="project" value="UniProtKB-KW"/>
</dbReference>
<evidence type="ECO:0000256" key="2">
    <source>
        <dbReference type="ARBA" id="ARBA00022515"/>
    </source>
</evidence>
<evidence type="ECO:0000313" key="15">
    <source>
        <dbReference type="Proteomes" id="UP000004431"/>
    </source>
</evidence>
<dbReference type="PANTHER" id="PTHR30153">
    <property type="entry name" value="REPLICATIVE DNA HELICASE DNAB"/>
    <property type="match status" value="1"/>
</dbReference>
<keyword evidence="15" id="KW-1185">Reference proteome</keyword>
<dbReference type="PANTHER" id="PTHR30153:SF2">
    <property type="entry name" value="REPLICATIVE DNA HELICASE"/>
    <property type="match status" value="1"/>
</dbReference>
<dbReference type="NCBIfam" id="TIGR00665">
    <property type="entry name" value="DnaB"/>
    <property type="match status" value="1"/>
</dbReference>
<dbReference type="Pfam" id="PF03796">
    <property type="entry name" value="DnaB_C"/>
    <property type="match status" value="1"/>
</dbReference>
<keyword evidence="9" id="KW-0413">Isomerase</keyword>
<dbReference type="Gene3D" id="1.10.860.10">
    <property type="entry name" value="DNAb Helicase, Chain A"/>
    <property type="match status" value="1"/>
</dbReference>
<evidence type="ECO:0000256" key="4">
    <source>
        <dbReference type="ARBA" id="ARBA00022741"/>
    </source>
</evidence>
<dbReference type="Pfam" id="PF00772">
    <property type="entry name" value="DnaB"/>
    <property type="match status" value="1"/>
</dbReference>
<dbReference type="SUPFAM" id="SSF48024">
    <property type="entry name" value="N-terminal domain of DnaB helicase"/>
    <property type="match status" value="1"/>
</dbReference>
<dbReference type="InterPro" id="IPR007693">
    <property type="entry name" value="DNA_helicase_DnaB-like_N"/>
</dbReference>
<evidence type="ECO:0000256" key="1">
    <source>
        <dbReference type="ARBA" id="ARBA00008428"/>
    </source>
</evidence>
<dbReference type="SUPFAM" id="SSF52540">
    <property type="entry name" value="P-loop containing nucleoside triphosphate hydrolases"/>
    <property type="match status" value="1"/>
</dbReference>
<name>A0ABN0B1F3_9ACTN</name>
<evidence type="ECO:0000256" key="5">
    <source>
        <dbReference type="ARBA" id="ARBA00022801"/>
    </source>
</evidence>
<dbReference type="InterPro" id="IPR003593">
    <property type="entry name" value="AAA+_ATPase"/>
</dbReference>
<dbReference type="InterPro" id="IPR027417">
    <property type="entry name" value="P-loop_NTPase"/>
</dbReference>
<keyword evidence="4 12" id="KW-0547">Nucleotide-binding</keyword>
<proteinExistence type="inferred from homology"/>
<evidence type="ECO:0000256" key="12">
    <source>
        <dbReference type="RuleBase" id="RU362085"/>
    </source>
</evidence>